<comment type="caution">
    <text evidence="7">The sequence shown here is derived from an EMBL/GenBank/DDBJ whole genome shotgun (WGS) entry which is preliminary data.</text>
</comment>
<protein>
    <recommendedName>
        <fullName evidence="6">RING-type domain-containing protein</fullName>
    </recommendedName>
</protein>
<gene>
    <name evidence="7" type="ORF">WJX73_009999</name>
</gene>
<dbReference type="Proteomes" id="UP001465755">
    <property type="component" value="Unassembled WGS sequence"/>
</dbReference>
<keyword evidence="3" id="KW-0862">Zinc</keyword>
<dbReference type="PROSITE" id="PS50089">
    <property type="entry name" value="ZF_RING_2"/>
    <property type="match status" value="1"/>
</dbReference>
<evidence type="ECO:0000256" key="1">
    <source>
        <dbReference type="ARBA" id="ARBA00022723"/>
    </source>
</evidence>
<dbReference type="InterPro" id="IPR013083">
    <property type="entry name" value="Znf_RING/FYVE/PHD"/>
</dbReference>
<dbReference type="PROSITE" id="PS00518">
    <property type="entry name" value="ZF_RING_1"/>
    <property type="match status" value="1"/>
</dbReference>
<evidence type="ECO:0000256" key="4">
    <source>
        <dbReference type="PROSITE-ProRule" id="PRU00175"/>
    </source>
</evidence>
<evidence type="ECO:0000256" key="2">
    <source>
        <dbReference type="ARBA" id="ARBA00022771"/>
    </source>
</evidence>
<feature type="domain" description="RING-type" evidence="6">
    <location>
        <begin position="153"/>
        <end position="194"/>
    </location>
</feature>
<dbReference type="GO" id="GO:0005634">
    <property type="term" value="C:nucleus"/>
    <property type="evidence" value="ECO:0007669"/>
    <property type="project" value="TreeGrafter"/>
</dbReference>
<keyword evidence="8" id="KW-1185">Reference proteome</keyword>
<dbReference type="SUPFAM" id="SSF57850">
    <property type="entry name" value="RING/U-box"/>
    <property type="match status" value="1"/>
</dbReference>
<name>A0AAW1PNC3_9CHLO</name>
<dbReference type="PANTHER" id="PTHR45931:SF3">
    <property type="entry name" value="RING ZINC FINGER-CONTAINING PROTEIN"/>
    <property type="match status" value="1"/>
</dbReference>
<feature type="region of interest" description="Disordered" evidence="5">
    <location>
        <begin position="43"/>
        <end position="79"/>
    </location>
</feature>
<evidence type="ECO:0000259" key="6">
    <source>
        <dbReference type="PROSITE" id="PS50089"/>
    </source>
</evidence>
<dbReference type="InterPro" id="IPR051834">
    <property type="entry name" value="RING_finger_E3_ligase"/>
</dbReference>
<dbReference type="InterPro" id="IPR001841">
    <property type="entry name" value="Znf_RING"/>
</dbReference>
<dbReference type="GO" id="GO:0008270">
    <property type="term" value="F:zinc ion binding"/>
    <property type="evidence" value="ECO:0007669"/>
    <property type="project" value="UniProtKB-KW"/>
</dbReference>
<dbReference type="GO" id="GO:0061630">
    <property type="term" value="F:ubiquitin protein ligase activity"/>
    <property type="evidence" value="ECO:0007669"/>
    <property type="project" value="TreeGrafter"/>
</dbReference>
<evidence type="ECO:0000256" key="3">
    <source>
        <dbReference type="ARBA" id="ARBA00022833"/>
    </source>
</evidence>
<dbReference type="InterPro" id="IPR017907">
    <property type="entry name" value="Znf_RING_CS"/>
</dbReference>
<evidence type="ECO:0000313" key="7">
    <source>
        <dbReference type="EMBL" id="KAK9811059.1"/>
    </source>
</evidence>
<dbReference type="GO" id="GO:0006511">
    <property type="term" value="P:ubiquitin-dependent protein catabolic process"/>
    <property type="evidence" value="ECO:0007669"/>
    <property type="project" value="TreeGrafter"/>
</dbReference>
<proteinExistence type="predicted"/>
<dbReference type="PANTHER" id="PTHR45931">
    <property type="entry name" value="SI:CH211-59O9.10"/>
    <property type="match status" value="1"/>
</dbReference>
<organism evidence="7 8">
    <name type="scientific">Symbiochloris irregularis</name>
    <dbReference type="NCBI Taxonomy" id="706552"/>
    <lineage>
        <taxon>Eukaryota</taxon>
        <taxon>Viridiplantae</taxon>
        <taxon>Chlorophyta</taxon>
        <taxon>core chlorophytes</taxon>
        <taxon>Trebouxiophyceae</taxon>
        <taxon>Trebouxiales</taxon>
        <taxon>Trebouxiaceae</taxon>
        <taxon>Symbiochloris</taxon>
    </lineage>
</organism>
<evidence type="ECO:0000313" key="8">
    <source>
        <dbReference type="Proteomes" id="UP001465755"/>
    </source>
</evidence>
<dbReference type="Gene3D" id="3.30.40.10">
    <property type="entry name" value="Zinc/RING finger domain, C3HC4 (zinc finger)"/>
    <property type="match status" value="1"/>
</dbReference>
<reference evidence="7 8" key="1">
    <citation type="journal article" date="2024" name="Nat. Commun.">
        <title>Phylogenomics reveals the evolutionary origins of lichenization in chlorophyte algae.</title>
        <authorList>
            <person name="Puginier C."/>
            <person name="Libourel C."/>
            <person name="Otte J."/>
            <person name="Skaloud P."/>
            <person name="Haon M."/>
            <person name="Grisel S."/>
            <person name="Petersen M."/>
            <person name="Berrin J.G."/>
            <person name="Delaux P.M."/>
            <person name="Dal Grande F."/>
            <person name="Keller J."/>
        </authorList>
    </citation>
    <scope>NUCLEOTIDE SEQUENCE [LARGE SCALE GENOMIC DNA]</scope>
    <source>
        <strain evidence="7 8">SAG 2036</strain>
    </source>
</reference>
<evidence type="ECO:0000256" key="5">
    <source>
        <dbReference type="SAM" id="MobiDB-lite"/>
    </source>
</evidence>
<sequence length="205" mass="23554">MNFLIPRWVQRSSESARRRSSTSEPIPPDLLSMEDLFRTAPLDYTYERDQAPPTPREARRARRAMQNRPRMFNPDSGLSTSGSSFRVSVLGVTGGRLFNFTGRHSSAHAASDALSYESMLALDENNPKRGVKQNVLDKLQSGLAARGEVDKDCHICMERFRRTTKLMHLPCSHHFCDACIRQWLYNHRTCPMCRFQFSDKDTHFV</sequence>
<dbReference type="SMART" id="SM00184">
    <property type="entry name" value="RING"/>
    <property type="match status" value="1"/>
</dbReference>
<dbReference type="AlphaFoldDB" id="A0AAW1PNC3"/>
<keyword evidence="2 4" id="KW-0863">Zinc-finger</keyword>
<dbReference type="Pfam" id="PF13639">
    <property type="entry name" value="zf-RING_2"/>
    <property type="match status" value="1"/>
</dbReference>
<accession>A0AAW1PNC3</accession>
<keyword evidence="1" id="KW-0479">Metal-binding</keyword>
<dbReference type="EMBL" id="JALJOQ010000012">
    <property type="protein sequence ID" value="KAK9811059.1"/>
    <property type="molecule type" value="Genomic_DNA"/>
</dbReference>